<comment type="similarity">
    <text evidence="3">Belongs to the wax synthase family.</text>
</comment>
<dbReference type="KEGG" id="pgr:PGTG_15475"/>
<dbReference type="InterPro" id="IPR032805">
    <property type="entry name" value="Wax_synthase_dom"/>
</dbReference>
<feature type="transmembrane region" description="Helical" evidence="9">
    <location>
        <begin position="381"/>
        <end position="399"/>
    </location>
</feature>
<feature type="transmembrane region" description="Helical" evidence="9">
    <location>
        <begin position="405"/>
        <end position="429"/>
    </location>
</feature>
<evidence type="ECO:0000256" key="2">
    <source>
        <dbReference type="ARBA" id="ARBA00005179"/>
    </source>
</evidence>
<comment type="subcellular location">
    <subcellularLocation>
        <location evidence="1">Membrane</location>
        <topology evidence="1">Multi-pass membrane protein</topology>
    </subcellularLocation>
</comment>
<feature type="transmembrane region" description="Helical" evidence="9">
    <location>
        <begin position="449"/>
        <end position="469"/>
    </location>
</feature>
<protein>
    <recommendedName>
        <fullName evidence="10">Wax synthase domain-containing protein</fullName>
    </recommendedName>
</protein>
<dbReference type="Pfam" id="PF13813">
    <property type="entry name" value="MBOAT_2"/>
    <property type="match status" value="1"/>
</dbReference>
<keyword evidence="4" id="KW-0808">Transferase</keyword>
<proteinExistence type="inferred from homology"/>
<evidence type="ECO:0000256" key="5">
    <source>
        <dbReference type="ARBA" id="ARBA00022692"/>
    </source>
</evidence>
<name>E3KYA5_PUCGT</name>
<dbReference type="VEuPathDB" id="FungiDB:PGTG_15475"/>
<evidence type="ECO:0000313" key="12">
    <source>
        <dbReference type="Proteomes" id="UP000008783"/>
    </source>
</evidence>
<reference evidence="12" key="2">
    <citation type="journal article" date="2011" name="Proc. Natl. Acad. Sci. U.S.A.">
        <title>Obligate biotrophy features unraveled by the genomic analysis of rust fungi.</title>
        <authorList>
            <person name="Duplessis S."/>
            <person name="Cuomo C.A."/>
            <person name="Lin Y.-C."/>
            <person name="Aerts A."/>
            <person name="Tisserant E."/>
            <person name="Veneault-Fourrey C."/>
            <person name="Joly D.L."/>
            <person name="Hacquard S."/>
            <person name="Amselem J."/>
            <person name="Cantarel B.L."/>
            <person name="Chiu R."/>
            <person name="Coutinho P.M."/>
            <person name="Feau N."/>
            <person name="Field M."/>
            <person name="Frey P."/>
            <person name="Gelhaye E."/>
            <person name="Goldberg J."/>
            <person name="Grabherr M.G."/>
            <person name="Kodira C.D."/>
            <person name="Kohler A."/>
            <person name="Kuees U."/>
            <person name="Lindquist E.A."/>
            <person name="Lucas S.M."/>
            <person name="Mago R."/>
            <person name="Mauceli E."/>
            <person name="Morin E."/>
            <person name="Murat C."/>
            <person name="Pangilinan J.L."/>
            <person name="Park R."/>
            <person name="Pearson M."/>
            <person name="Quesneville H."/>
            <person name="Rouhier N."/>
            <person name="Sakthikumar S."/>
            <person name="Salamov A.A."/>
            <person name="Schmutz J."/>
            <person name="Selles B."/>
            <person name="Shapiro H."/>
            <person name="Tanguay P."/>
            <person name="Tuskan G.A."/>
            <person name="Henrissat B."/>
            <person name="Van de Peer Y."/>
            <person name="Rouze P."/>
            <person name="Ellis J.G."/>
            <person name="Dodds P.N."/>
            <person name="Schein J.E."/>
            <person name="Zhong S."/>
            <person name="Hamelin R.C."/>
            <person name="Grigoriev I.V."/>
            <person name="Szabo L.J."/>
            <person name="Martin F."/>
        </authorList>
    </citation>
    <scope>NUCLEOTIDE SEQUENCE [LARGE SCALE GENOMIC DNA]</scope>
    <source>
        <strain evidence="12">CRL 75-36-700-3 / race SCCL</strain>
    </source>
</reference>
<dbReference type="InParanoid" id="E3KYA5"/>
<feature type="region of interest" description="Disordered" evidence="8">
    <location>
        <begin position="273"/>
        <end position="312"/>
    </location>
</feature>
<dbReference type="AlphaFoldDB" id="E3KYA5"/>
<dbReference type="HOGENOM" id="CLU_030439_0_0_1"/>
<accession>E3KYA5</accession>
<evidence type="ECO:0000256" key="6">
    <source>
        <dbReference type="ARBA" id="ARBA00022989"/>
    </source>
</evidence>
<feature type="transmembrane region" description="Helical" evidence="9">
    <location>
        <begin position="568"/>
        <end position="587"/>
    </location>
</feature>
<feature type="domain" description="Wax synthase" evidence="10">
    <location>
        <begin position="454"/>
        <end position="529"/>
    </location>
</feature>
<evidence type="ECO:0000256" key="9">
    <source>
        <dbReference type="SAM" id="Phobius"/>
    </source>
</evidence>
<evidence type="ECO:0000256" key="1">
    <source>
        <dbReference type="ARBA" id="ARBA00004141"/>
    </source>
</evidence>
<organism evidence="11 12">
    <name type="scientific">Puccinia graminis f. sp. tritici (strain CRL 75-36-700-3 / race SCCL)</name>
    <name type="common">Black stem rust fungus</name>
    <dbReference type="NCBI Taxonomy" id="418459"/>
    <lineage>
        <taxon>Eukaryota</taxon>
        <taxon>Fungi</taxon>
        <taxon>Dikarya</taxon>
        <taxon>Basidiomycota</taxon>
        <taxon>Pucciniomycotina</taxon>
        <taxon>Pucciniomycetes</taxon>
        <taxon>Pucciniales</taxon>
        <taxon>Pucciniaceae</taxon>
        <taxon>Puccinia</taxon>
    </lineage>
</organism>
<evidence type="ECO:0000256" key="7">
    <source>
        <dbReference type="ARBA" id="ARBA00023136"/>
    </source>
</evidence>
<dbReference type="GO" id="GO:0006629">
    <property type="term" value="P:lipid metabolic process"/>
    <property type="evidence" value="ECO:0007669"/>
    <property type="project" value="InterPro"/>
</dbReference>
<dbReference type="OrthoDB" id="1077582at2759"/>
<keyword evidence="12" id="KW-1185">Reference proteome</keyword>
<dbReference type="GO" id="GO:0016020">
    <property type="term" value="C:membrane"/>
    <property type="evidence" value="ECO:0007669"/>
    <property type="project" value="UniProtKB-SubCell"/>
</dbReference>
<evidence type="ECO:0000256" key="4">
    <source>
        <dbReference type="ARBA" id="ARBA00022679"/>
    </source>
</evidence>
<dbReference type="RefSeq" id="XP_003333715.2">
    <property type="nucleotide sequence ID" value="XM_003333667.2"/>
</dbReference>
<gene>
    <name evidence="11" type="ORF">PGTG_15475</name>
</gene>
<dbReference type="InterPro" id="IPR044851">
    <property type="entry name" value="Wax_synthase"/>
</dbReference>
<feature type="transmembrane region" description="Helical" evidence="9">
    <location>
        <begin position="505"/>
        <end position="526"/>
    </location>
</feature>
<dbReference type="GO" id="GO:0008374">
    <property type="term" value="F:O-acyltransferase activity"/>
    <property type="evidence" value="ECO:0007669"/>
    <property type="project" value="InterPro"/>
</dbReference>
<evidence type="ECO:0000256" key="3">
    <source>
        <dbReference type="ARBA" id="ARBA00007282"/>
    </source>
</evidence>
<evidence type="ECO:0000313" key="11">
    <source>
        <dbReference type="EMBL" id="EFP89296.2"/>
    </source>
</evidence>
<comment type="pathway">
    <text evidence="2">Secondary metabolite biosynthesis.</text>
</comment>
<evidence type="ECO:0000256" key="8">
    <source>
        <dbReference type="SAM" id="MobiDB-lite"/>
    </source>
</evidence>
<dbReference type="Proteomes" id="UP000008783">
    <property type="component" value="Unassembled WGS sequence"/>
</dbReference>
<dbReference type="PANTHER" id="PTHR31595:SF57">
    <property type="entry name" value="OS04G0481900 PROTEIN"/>
    <property type="match status" value="1"/>
</dbReference>
<keyword evidence="7 9" id="KW-0472">Membrane</keyword>
<dbReference type="PANTHER" id="PTHR31595">
    <property type="entry name" value="LONG-CHAIN-ALCOHOL O-FATTY-ACYLTRANSFERASE 3-RELATED"/>
    <property type="match status" value="1"/>
</dbReference>
<reference key="1">
    <citation type="submission" date="2007-01" db="EMBL/GenBank/DDBJ databases">
        <title>The Genome Sequence of Puccinia graminis f. sp. tritici Strain CRL 75-36-700-3.</title>
        <authorList>
            <consortium name="The Broad Institute Genome Sequencing Platform"/>
            <person name="Birren B."/>
            <person name="Lander E."/>
            <person name="Galagan J."/>
            <person name="Nusbaum C."/>
            <person name="Devon K."/>
            <person name="Cuomo C."/>
            <person name="Jaffe D."/>
            <person name="Butler J."/>
            <person name="Alvarez P."/>
            <person name="Gnerre S."/>
            <person name="Grabherr M."/>
            <person name="Mauceli E."/>
            <person name="Brockman W."/>
            <person name="Young S."/>
            <person name="LaButti K."/>
            <person name="Sykes S."/>
            <person name="DeCaprio D."/>
            <person name="Crawford M."/>
            <person name="Koehrsen M."/>
            <person name="Engels R."/>
            <person name="Montgomery P."/>
            <person name="Pearson M."/>
            <person name="Howarth C."/>
            <person name="Larson L."/>
            <person name="White J."/>
            <person name="Zeng Q."/>
            <person name="Kodira C."/>
            <person name="Yandava C."/>
            <person name="Alvarado L."/>
            <person name="O'Leary S."/>
            <person name="Szabo L."/>
            <person name="Dean R."/>
            <person name="Schein J."/>
        </authorList>
    </citation>
    <scope>NUCLEOTIDE SEQUENCE</scope>
    <source>
        <strain>CRL 75-36-700-3</strain>
    </source>
</reference>
<sequence length="622" mass="70295">MHLDLINRVQGGHLTDALAFGVIKLPTTLGNSGGGEMLDGHEDQSDVHLLFRRLPDRSGKASASLYSHLHTICLAKHFCLALLARSLQKVEALGFLTPEQIRIQANFVRTALLTPKGPFNLSESIKKHSTLAKKEPQSLHTSTNIYSSKMGPSVNTTLSERMNSYNDSSDRSGPTWMLLVYHLPYLLQLGLLHQKFQSKAYEGQRDWLRLIRLGLIPINILLGFEIMRKFCFYPLTKRGPLNLQFACWVAHLVMRSIEWGSVSTALDDPTFQPTPDFLPQKPPSNQPSKPSQQDEKTEKSALETTTDPGKEEPEYSYKDVLVWSIYQLTSLRGIDYVWGWRGRSVEKPTVLQTVRLLLICHVGQVMGLVPLVMMRDHGSPTNALLALGIPKFVGLGILAEGLGTLSWGMLCVYGMEFGFCFLVMIAHGINLFSEHILKLPAWFMRWWDLRLFVPLFGSPLAAKSLASLWSSHWHQVYRRSFYVLGVRPATRLAAKLGLARKPQRLFGLLGAFIVSAIFHEVAISWVARPTHPSPYQFFGVFPGSLFYFLMQPIGILIEPYVIPMIPEWLGGGSLWVILFTLLTAQQFRNQYAFQHRVIDHTYPPFKDWPISGILWPSSIMQK</sequence>
<keyword evidence="6 9" id="KW-1133">Transmembrane helix</keyword>
<dbReference type="EMBL" id="DS178321">
    <property type="protein sequence ID" value="EFP89296.2"/>
    <property type="molecule type" value="Genomic_DNA"/>
</dbReference>
<feature type="compositionally biased region" description="Basic and acidic residues" evidence="8">
    <location>
        <begin position="292"/>
        <end position="301"/>
    </location>
</feature>
<evidence type="ECO:0000259" key="10">
    <source>
        <dbReference type="Pfam" id="PF13813"/>
    </source>
</evidence>
<dbReference type="GeneID" id="10547016"/>
<keyword evidence="5 9" id="KW-0812">Transmembrane</keyword>